<organism evidence="9 10">
    <name type="scientific">Parvimonas parva</name>
    <dbReference type="NCBI Taxonomy" id="2769485"/>
    <lineage>
        <taxon>Bacteria</taxon>
        <taxon>Bacillati</taxon>
        <taxon>Bacillota</taxon>
        <taxon>Tissierellia</taxon>
        <taxon>Tissierellales</taxon>
        <taxon>Peptoniphilaceae</taxon>
        <taxon>Parvimonas</taxon>
    </lineage>
</organism>
<reference evidence="9 10" key="1">
    <citation type="submission" date="2020-09" db="EMBL/GenBank/DDBJ databases">
        <title>Parvimonas S3374 sp. nov.</title>
        <authorList>
            <person name="Buhl M."/>
        </authorList>
    </citation>
    <scope>NUCLEOTIDE SEQUENCE [LARGE SCALE GENOMIC DNA]</scope>
    <source>
        <strain evidence="9 10">S3374</strain>
    </source>
</reference>
<accession>A0ABS1C8T3</accession>
<dbReference type="GO" id="GO:0016740">
    <property type="term" value="F:transferase activity"/>
    <property type="evidence" value="ECO:0007669"/>
    <property type="project" value="UniProtKB-KW"/>
</dbReference>
<protein>
    <recommendedName>
        <fullName evidence="7 8">Phospho-N-acetylmuramoyl-pentapeptide-transferase</fullName>
        <ecNumber evidence="7 8">2.7.8.13</ecNumber>
    </recommendedName>
    <alternativeName>
        <fullName evidence="7">UDP-MurNAc-pentapeptide phosphotransferase</fullName>
    </alternativeName>
</protein>
<comment type="function">
    <text evidence="7">Catalyzes the initial step of the lipid cycle reactions in the biosynthesis of the cell wall peptidoglycan: transfers peptidoglycan precursor phospho-MurNAc-pentapeptide from UDP-MurNAc-pentapeptide onto the lipid carrier undecaprenyl phosphate, yielding undecaprenyl-pyrophosphoryl-MurNAc-pentapeptide, known as lipid I.</text>
</comment>
<dbReference type="InterPro" id="IPR000715">
    <property type="entry name" value="Glycosyl_transferase_4"/>
</dbReference>
<dbReference type="EC" id="2.7.8.13" evidence="7 8"/>
<name>A0ABS1C8T3_9FIRM</name>
<comment type="cofactor">
    <cofactor evidence="7">
        <name>Mg(2+)</name>
        <dbReference type="ChEBI" id="CHEBI:18420"/>
    </cofactor>
</comment>
<keyword evidence="7" id="KW-0133">Cell shape</keyword>
<keyword evidence="7" id="KW-0132">Cell division</keyword>
<keyword evidence="5 7" id="KW-1133">Transmembrane helix</keyword>
<dbReference type="RefSeq" id="WP_201275399.1">
    <property type="nucleotide sequence ID" value="NZ_JACVDA010000009.1"/>
</dbReference>
<dbReference type="CDD" id="cd06852">
    <property type="entry name" value="GT_MraY"/>
    <property type="match status" value="1"/>
</dbReference>
<keyword evidence="7" id="KW-0131">Cell cycle</keyword>
<keyword evidence="6 7" id="KW-0472">Membrane</keyword>
<dbReference type="PANTHER" id="PTHR22926">
    <property type="entry name" value="PHOSPHO-N-ACETYLMURAMOYL-PENTAPEPTIDE-TRANSFERASE"/>
    <property type="match status" value="1"/>
</dbReference>
<evidence type="ECO:0000256" key="7">
    <source>
        <dbReference type="HAMAP-Rule" id="MF_00038"/>
    </source>
</evidence>
<dbReference type="NCBIfam" id="TIGR00445">
    <property type="entry name" value="mraY"/>
    <property type="match status" value="1"/>
</dbReference>
<feature type="transmembrane region" description="Helical" evidence="7">
    <location>
        <begin position="301"/>
        <end position="322"/>
    </location>
</feature>
<feature type="transmembrane region" description="Helical" evidence="7">
    <location>
        <begin position="114"/>
        <end position="132"/>
    </location>
</feature>
<keyword evidence="10" id="KW-1185">Reference proteome</keyword>
<comment type="subcellular location">
    <subcellularLocation>
        <location evidence="7">Cell membrane</location>
        <topology evidence="7">Multi-pass membrane protein</topology>
    </subcellularLocation>
    <subcellularLocation>
        <location evidence="1">Membrane</location>
        <topology evidence="1">Multi-pass membrane protein</topology>
    </subcellularLocation>
</comment>
<keyword evidence="7" id="KW-0460">Magnesium</keyword>
<comment type="similarity">
    <text evidence="2 7">Belongs to the glycosyltransferase 4 family. MraY subfamily.</text>
</comment>
<feature type="transmembrane region" description="Helical" evidence="7">
    <location>
        <begin position="6"/>
        <end position="29"/>
    </location>
</feature>
<dbReference type="InterPro" id="IPR003524">
    <property type="entry name" value="PNAcMuramoyl-5peptid_Trfase"/>
</dbReference>
<dbReference type="Pfam" id="PF10555">
    <property type="entry name" value="MraY_sig1"/>
    <property type="match status" value="1"/>
</dbReference>
<keyword evidence="7" id="KW-0961">Cell wall biogenesis/degradation</keyword>
<evidence type="ECO:0000256" key="6">
    <source>
        <dbReference type="ARBA" id="ARBA00023136"/>
    </source>
</evidence>
<comment type="caution">
    <text evidence="9">The sequence shown here is derived from an EMBL/GenBank/DDBJ whole genome shotgun (WGS) entry which is preliminary data.</text>
</comment>
<evidence type="ECO:0000313" key="9">
    <source>
        <dbReference type="EMBL" id="MBK1468481.1"/>
    </source>
</evidence>
<evidence type="ECO:0000256" key="8">
    <source>
        <dbReference type="NCBIfam" id="TIGR00445"/>
    </source>
</evidence>
<keyword evidence="7" id="KW-0573">Peptidoglycan synthesis</keyword>
<dbReference type="PROSITE" id="PS01347">
    <property type="entry name" value="MRAY_1"/>
    <property type="match status" value="1"/>
</dbReference>
<feature type="transmembrane region" description="Helical" evidence="7">
    <location>
        <begin position="202"/>
        <end position="221"/>
    </location>
</feature>
<proteinExistence type="inferred from homology"/>
<dbReference type="EMBL" id="JACVDA010000009">
    <property type="protein sequence ID" value="MBK1468481.1"/>
    <property type="molecule type" value="Genomic_DNA"/>
</dbReference>
<evidence type="ECO:0000313" key="10">
    <source>
        <dbReference type="Proteomes" id="UP000823123"/>
    </source>
</evidence>
<dbReference type="PANTHER" id="PTHR22926:SF5">
    <property type="entry name" value="PHOSPHO-N-ACETYLMURAMOYL-PENTAPEPTIDE-TRANSFERASE HOMOLOG"/>
    <property type="match status" value="1"/>
</dbReference>
<evidence type="ECO:0000256" key="5">
    <source>
        <dbReference type="ARBA" id="ARBA00022989"/>
    </source>
</evidence>
<comment type="pathway">
    <text evidence="7">Cell wall biogenesis; peptidoglycan biosynthesis.</text>
</comment>
<dbReference type="InterPro" id="IPR018480">
    <property type="entry name" value="PNAcMuramoyl-5peptid_Trfase_CS"/>
</dbReference>
<keyword evidence="3 7" id="KW-0808">Transferase</keyword>
<comment type="catalytic activity">
    <reaction evidence="7">
        <text>UDP-N-acetyl-alpha-D-muramoyl-L-alanyl-gamma-D-glutamyl-meso-2,6-diaminopimeloyl-D-alanyl-D-alanine + di-trans,octa-cis-undecaprenyl phosphate = di-trans,octa-cis-undecaprenyl diphospho-N-acetyl-alpha-D-muramoyl-L-alanyl-D-glutamyl-meso-2,6-diaminopimeloyl-D-alanyl-D-alanine + UMP</text>
        <dbReference type="Rhea" id="RHEA:28386"/>
        <dbReference type="ChEBI" id="CHEBI:57865"/>
        <dbReference type="ChEBI" id="CHEBI:60392"/>
        <dbReference type="ChEBI" id="CHEBI:61386"/>
        <dbReference type="ChEBI" id="CHEBI:61387"/>
        <dbReference type="EC" id="2.7.8.13"/>
    </reaction>
</comment>
<evidence type="ECO:0000256" key="4">
    <source>
        <dbReference type="ARBA" id="ARBA00022692"/>
    </source>
</evidence>
<feature type="transmembrane region" description="Helical" evidence="7">
    <location>
        <begin position="152"/>
        <end position="171"/>
    </location>
</feature>
<gene>
    <name evidence="7" type="primary">mraY</name>
    <name evidence="9" type="ORF">IBJ83_04015</name>
</gene>
<dbReference type="PROSITE" id="PS01348">
    <property type="entry name" value="MRAY_2"/>
    <property type="match status" value="1"/>
</dbReference>
<keyword evidence="7" id="KW-1003">Cell membrane</keyword>
<dbReference type="Proteomes" id="UP000823123">
    <property type="component" value="Unassembled WGS sequence"/>
</dbReference>
<sequence>MNISNFVIWSILFSFFLTVFIAKMSIPYLRKFKLGQNIRDDGPQSHLSKAGTPTMGGIFFVVAIIITTICLGNFSKEVFAVLIGMLGFTFIGFLDDFFKLIMKRSLGLTEIQKLIIQFIISIVVIVFIEKVVGVDLRYQLIPFVKGAVNFGWFIYPILIFVMVGTANATNLTDGLDGLSSSVSIPVFLGLAVISSFKYPSVSVFSLVFMASLMGFVMFNSYPARVFMGDTGSMALGGAIASICILNGMIFYLPIIGGIYVMEALSVIIQVVSYKTRNKKRVFLMSPIHHHYELKGYKEPQIVTSFAVISGILSIIAVCLFFNA</sequence>
<evidence type="ECO:0000256" key="3">
    <source>
        <dbReference type="ARBA" id="ARBA00022679"/>
    </source>
</evidence>
<dbReference type="Pfam" id="PF00953">
    <property type="entry name" value="Glycos_transf_4"/>
    <property type="match status" value="1"/>
</dbReference>
<evidence type="ECO:0000256" key="1">
    <source>
        <dbReference type="ARBA" id="ARBA00004141"/>
    </source>
</evidence>
<dbReference type="HAMAP" id="MF_00038">
    <property type="entry name" value="MraY"/>
    <property type="match status" value="1"/>
</dbReference>
<feature type="transmembrane region" description="Helical" evidence="7">
    <location>
        <begin position="80"/>
        <end position="102"/>
    </location>
</feature>
<evidence type="ECO:0000256" key="2">
    <source>
        <dbReference type="ARBA" id="ARBA00005583"/>
    </source>
</evidence>
<keyword evidence="4 7" id="KW-0812">Transmembrane</keyword>
<feature type="transmembrane region" description="Helical" evidence="7">
    <location>
        <begin position="233"/>
        <end position="252"/>
    </location>
</feature>
<keyword evidence="7" id="KW-0479">Metal-binding</keyword>
<feature type="transmembrane region" description="Helical" evidence="7">
    <location>
        <begin position="50"/>
        <end position="74"/>
    </location>
</feature>